<evidence type="ECO:0000256" key="5">
    <source>
        <dbReference type="ARBA" id="ARBA00023180"/>
    </source>
</evidence>
<feature type="transmembrane region" description="Helical" evidence="7">
    <location>
        <begin position="556"/>
        <end position="575"/>
    </location>
</feature>
<feature type="transmembrane region" description="Helical" evidence="7">
    <location>
        <begin position="12"/>
        <end position="32"/>
    </location>
</feature>
<evidence type="ECO:0000313" key="9">
    <source>
        <dbReference type="EMBL" id="ELT93392.1"/>
    </source>
</evidence>
<evidence type="ECO:0000256" key="7">
    <source>
        <dbReference type="SAM" id="Phobius"/>
    </source>
</evidence>
<dbReference type="InterPro" id="IPR000731">
    <property type="entry name" value="SSD"/>
</dbReference>
<dbReference type="InterPro" id="IPR052081">
    <property type="entry name" value="Dispatched_Hh_regulator"/>
</dbReference>
<dbReference type="GO" id="GO:0016020">
    <property type="term" value="C:membrane"/>
    <property type="evidence" value="ECO:0007669"/>
    <property type="project" value="UniProtKB-SubCell"/>
</dbReference>
<feature type="domain" description="SSD" evidence="8">
    <location>
        <begin position="14"/>
        <end position="146"/>
    </location>
</feature>
<dbReference type="GO" id="GO:0022857">
    <property type="term" value="F:transmembrane transporter activity"/>
    <property type="evidence" value="ECO:0007669"/>
    <property type="project" value="TreeGrafter"/>
</dbReference>
<evidence type="ECO:0000313" key="10">
    <source>
        <dbReference type="EnsemblMetazoa" id="CapteP42552"/>
    </source>
</evidence>
<reference evidence="9 11" key="2">
    <citation type="journal article" date="2013" name="Nature">
        <title>Insights into bilaterian evolution from three spiralian genomes.</title>
        <authorList>
            <person name="Simakov O."/>
            <person name="Marletaz F."/>
            <person name="Cho S.J."/>
            <person name="Edsinger-Gonzales E."/>
            <person name="Havlak P."/>
            <person name="Hellsten U."/>
            <person name="Kuo D.H."/>
            <person name="Larsson T."/>
            <person name="Lv J."/>
            <person name="Arendt D."/>
            <person name="Savage R."/>
            <person name="Osoegawa K."/>
            <person name="de Jong P."/>
            <person name="Grimwood J."/>
            <person name="Chapman J.A."/>
            <person name="Shapiro H."/>
            <person name="Aerts A."/>
            <person name="Otillar R.P."/>
            <person name="Terry A.Y."/>
            <person name="Boore J.L."/>
            <person name="Grigoriev I.V."/>
            <person name="Lindberg D.R."/>
            <person name="Seaver E.C."/>
            <person name="Weisblat D.A."/>
            <person name="Putnam N.H."/>
            <person name="Rokhsar D.S."/>
        </authorList>
    </citation>
    <scope>NUCLEOTIDE SEQUENCE</scope>
    <source>
        <strain evidence="9 11">I ESC-2004</strain>
    </source>
</reference>
<feature type="non-terminal residue" evidence="9">
    <location>
        <position position="1"/>
    </location>
</feature>
<reference evidence="11" key="1">
    <citation type="submission" date="2012-12" db="EMBL/GenBank/DDBJ databases">
        <authorList>
            <person name="Hellsten U."/>
            <person name="Grimwood J."/>
            <person name="Chapman J.A."/>
            <person name="Shapiro H."/>
            <person name="Aerts A."/>
            <person name="Otillar R.P."/>
            <person name="Terry A.Y."/>
            <person name="Boore J.L."/>
            <person name="Simakov O."/>
            <person name="Marletaz F."/>
            <person name="Cho S.-J."/>
            <person name="Edsinger-Gonzales E."/>
            <person name="Havlak P."/>
            <person name="Kuo D.-H."/>
            <person name="Larsson T."/>
            <person name="Lv J."/>
            <person name="Arendt D."/>
            <person name="Savage R."/>
            <person name="Osoegawa K."/>
            <person name="de Jong P."/>
            <person name="Lindberg D.R."/>
            <person name="Seaver E.C."/>
            <person name="Weisblat D.A."/>
            <person name="Putnam N.H."/>
            <person name="Grigoriev I.V."/>
            <person name="Rokhsar D.S."/>
        </authorList>
    </citation>
    <scope>NUCLEOTIDE SEQUENCE</scope>
    <source>
        <strain evidence="11">I ESC-2004</strain>
    </source>
</reference>
<dbReference type="AlphaFoldDB" id="R7TIU5"/>
<dbReference type="SUPFAM" id="SSF82866">
    <property type="entry name" value="Multidrug efflux transporter AcrB transmembrane domain"/>
    <property type="match status" value="2"/>
</dbReference>
<keyword evidence="2 7" id="KW-0812">Transmembrane</keyword>
<comment type="similarity">
    <text evidence="6">Belongs to the dispatched family.</text>
</comment>
<protein>
    <recommendedName>
        <fullName evidence="8">SSD domain-containing protein</fullName>
    </recommendedName>
</protein>
<reference evidence="10" key="3">
    <citation type="submission" date="2015-06" db="UniProtKB">
        <authorList>
            <consortium name="EnsemblMetazoa"/>
        </authorList>
    </citation>
    <scope>IDENTIFICATION</scope>
</reference>
<dbReference type="GO" id="GO:0007224">
    <property type="term" value="P:smoothened signaling pathway"/>
    <property type="evidence" value="ECO:0007669"/>
    <property type="project" value="TreeGrafter"/>
</dbReference>
<dbReference type="EMBL" id="KB309766">
    <property type="protein sequence ID" value="ELT93392.1"/>
    <property type="molecule type" value="Genomic_DNA"/>
</dbReference>
<dbReference type="Pfam" id="PF03176">
    <property type="entry name" value="MMPL"/>
    <property type="match status" value="1"/>
</dbReference>
<name>R7TIU5_CAPTE</name>
<dbReference type="InterPro" id="IPR004869">
    <property type="entry name" value="MMPL_dom"/>
</dbReference>
<feature type="non-terminal residue" evidence="9">
    <location>
        <position position="621"/>
    </location>
</feature>
<proteinExistence type="inferred from homology"/>
<dbReference type="PROSITE" id="PS50156">
    <property type="entry name" value="SSD"/>
    <property type="match status" value="1"/>
</dbReference>
<keyword evidence="4 7" id="KW-0472">Membrane</keyword>
<dbReference type="EMBL" id="AMQN01012803">
    <property type="status" value="NOT_ANNOTATED_CDS"/>
    <property type="molecule type" value="Genomic_DNA"/>
</dbReference>
<feature type="transmembrane region" description="Helical" evidence="7">
    <location>
        <begin position="516"/>
        <end position="536"/>
    </location>
</feature>
<dbReference type="Proteomes" id="UP000014760">
    <property type="component" value="Unassembled WGS sequence"/>
</dbReference>
<dbReference type="HOGENOM" id="CLU_004076_0_1_1"/>
<feature type="transmembrane region" description="Helical" evidence="7">
    <location>
        <begin position="191"/>
        <end position="211"/>
    </location>
</feature>
<dbReference type="PANTHER" id="PTHR45951:SF3">
    <property type="entry name" value="PROTEIN DISPATCHED"/>
    <property type="match status" value="1"/>
</dbReference>
<evidence type="ECO:0000256" key="4">
    <source>
        <dbReference type="ARBA" id="ARBA00023136"/>
    </source>
</evidence>
<dbReference type="STRING" id="283909.R7TIU5"/>
<evidence type="ECO:0000259" key="8">
    <source>
        <dbReference type="PROSITE" id="PS50156"/>
    </source>
</evidence>
<dbReference type="InterPro" id="IPR053958">
    <property type="entry name" value="HMGCR/SNAP/NPC1-like_SSD"/>
</dbReference>
<evidence type="ECO:0000256" key="6">
    <source>
        <dbReference type="ARBA" id="ARBA00038046"/>
    </source>
</evidence>
<feature type="transmembrane region" description="Helical" evidence="7">
    <location>
        <begin position="587"/>
        <end position="604"/>
    </location>
</feature>
<evidence type="ECO:0000256" key="1">
    <source>
        <dbReference type="ARBA" id="ARBA00004141"/>
    </source>
</evidence>
<dbReference type="OMA" id="HERMARF"/>
<evidence type="ECO:0000256" key="2">
    <source>
        <dbReference type="ARBA" id="ARBA00022692"/>
    </source>
</evidence>
<dbReference type="PANTHER" id="PTHR45951">
    <property type="entry name" value="PROTEIN DISPATCHED-RELATED"/>
    <property type="match status" value="1"/>
</dbReference>
<keyword evidence="11" id="KW-1185">Reference proteome</keyword>
<feature type="transmembrane region" description="Helical" evidence="7">
    <location>
        <begin position="121"/>
        <end position="139"/>
    </location>
</feature>
<comment type="subcellular location">
    <subcellularLocation>
        <location evidence="1">Membrane</location>
        <topology evidence="1">Multi-pass membrane protein</topology>
    </subcellularLocation>
</comment>
<organism evidence="9">
    <name type="scientific">Capitella teleta</name>
    <name type="common">Polychaete worm</name>
    <dbReference type="NCBI Taxonomy" id="283909"/>
    <lineage>
        <taxon>Eukaryota</taxon>
        <taxon>Metazoa</taxon>
        <taxon>Spiralia</taxon>
        <taxon>Lophotrochozoa</taxon>
        <taxon>Annelida</taxon>
        <taxon>Polychaeta</taxon>
        <taxon>Sedentaria</taxon>
        <taxon>Scolecida</taxon>
        <taxon>Capitellidae</taxon>
        <taxon>Capitella</taxon>
    </lineage>
</organism>
<evidence type="ECO:0000256" key="3">
    <source>
        <dbReference type="ARBA" id="ARBA00022989"/>
    </source>
</evidence>
<feature type="transmembrane region" description="Helical" evidence="7">
    <location>
        <begin position="44"/>
        <end position="68"/>
    </location>
</feature>
<dbReference type="EnsemblMetazoa" id="CapteT42552">
    <property type="protein sequence ID" value="CapteP42552"/>
    <property type="gene ID" value="CapteG42552"/>
</dbReference>
<dbReference type="OrthoDB" id="193905at2759"/>
<accession>R7TIU5</accession>
<keyword evidence="5" id="KW-0325">Glycoprotein</keyword>
<dbReference type="Gene3D" id="1.20.1640.10">
    <property type="entry name" value="Multidrug efflux transporter AcrB transmembrane domain"/>
    <property type="match status" value="2"/>
</dbReference>
<gene>
    <name evidence="9" type="ORF">CAPTEDRAFT_42552</name>
</gene>
<evidence type="ECO:0000313" key="11">
    <source>
        <dbReference type="Proteomes" id="UP000014760"/>
    </source>
</evidence>
<sequence length="621" mass="70210">IVVIMVLYLRSLMLTLATLINVGASFIFAYTIYQALPQTNFFSFLNLTAGLVLIAVGADDVFIFHDAWQHAKNELGPEALLEHVMSRTLLHAALSVFVTSLSTSAAFFVNIISSITAIQCFGIFAGIAILCNFVLMITWTPSIIVLIDKADACCVQRVRPRKACCSAQEFCSRISNTVFANWLPTLISKAWFFWIFLLVGLGVGSCVVVFVTPRLRLPRMKEFQLFKPSNLLERWNLEFEDKFQSVVASSDHSWVDDIPLYFIWGFHPEDEGNHLDPDDHRYELNPDQDFDFYSEESQIWLENFCTNLTNSPMVKESYRMATCSMEASEKMLRRFCLSSEWSVFLKSTPCCNSMRFPFSQEQTEKCIPLAELIFDQNSRYGVVGEPIFDTSNRVVGYKMYVRSNFKMSMSFNVMDDYYKQIESYVEQQLENAPKGMKNMFFTGRYSFESFYDLQRGISQGTYNSIVLSLVIAFVIMLLTSLNLLLTVYAIITIGFAIICTVGTIVLMGWDLNILESITISLAVGLSIDFTIHYGVAYRISPHHGNVSRMTDSFTRVGSAVAMAALTTFAAGAAMLPSSILAYTKLGIFLMLVMLFSWIYSTFLFQSICRIIGPRGNVCQIP</sequence>
<feature type="transmembrane region" description="Helical" evidence="7">
    <location>
        <begin position="487"/>
        <end position="509"/>
    </location>
</feature>
<keyword evidence="3 7" id="KW-1133">Transmembrane helix</keyword>
<feature type="transmembrane region" description="Helical" evidence="7">
    <location>
        <begin position="88"/>
        <end position="109"/>
    </location>
</feature>
<dbReference type="Pfam" id="PF12349">
    <property type="entry name" value="Sterol-sensing"/>
    <property type="match status" value="1"/>
</dbReference>